<dbReference type="Pfam" id="PF06271">
    <property type="entry name" value="RDD"/>
    <property type="match status" value="1"/>
</dbReference>
<dbReference type="OrthoDB" id="5187110at2"/>
<dbReference type="GO" id="GO:0005886">
    <property type="term" value="C:plasma membrane"/>
    <property type="evidence" value="ECO:0007669"/>
    <property type="project" value="UniProtKB-SubCell"/>
</dbReference>
<name>A0A1X0D733_9MYCO</name>
<accession>A0A1X0D733</accession>
<dbReference type="EMBL" id="MVHS01000037">
    <property type="protein sequence ID" value="ORA68158.1"/>
    <property type="molecule type" value="Genomic_DNA"/>
</dbReference>
<dbReference type="Proteomes" id="UP000192801">
    <property type="component" value="Unassembled WGS sequence"/>
</dbReference>
<keyword evidence="4" id="KW-1133">Transmembrane helix</keyword>
<evidence type="ECO:0000313" key="8">
    <source>
        <dbReference type="Proteomes" id="UP000192801"/>
    </source>
</evidence>
<evidence type="ECO:0000256" key="2">
    <source>
        <dbReference type="ARBA" id="ARBA00022475"/>
    </source>
</evidence>
<proteinExistence type="predicted"/>
<feature type="domain" description="RDD" evidence="6">
    <location>
        <begin position="39"/>
        <end position="130"/>
    </location>
</feature>
<evidence type="ECO:0000256" key="3">
    <source>
        <dbReference type="ARBA" id="ARBA00022692"/>
    </source>
</evidence>
<dbReference type="InterPro" id="IPR051791">
    <property type="entry name" value="Pra-immunoreactive"/>
</dbReference>
<dbReference type="PANTHER" id="PTHR36115">
    <property type="entry name" value="PROLINE-RICH ANTIGEN HOMOLOG-RELATED"/>
    <property type="match status" value="1"/>
</dbReference>
<keyword evidence="8" id="KW-1185">Reference proteome</keyword>
<keyword evidence="5" id="KW-0472">Membrane</keyword>
<evidence type="ECO:0000259" key="6">
    <source>
        <dbReference type="Pfam" id="PF06271"/>
    </source>
</evidence>
<dbReference type="PIRSF" id="PIRSF021697">
    <property type="entry name" value="UCP021697"/>
    <property type="match status" value="1"/>
</dbReference>
<dbReference type="RefSeq" id="WP_083031926.1">
    <property type="nucleotide sequence ID" value="NZ_AP022618.1"/>
</dbReference>
<gene>
    <name evidence="7" type="ORF">BST26_14690</name>
</gene>
<dbReference type="PANTHER" id="PTHR36115:SF6">
    <property type="entry name" value="PROLINE-RICH ANTIGEN HOMOLOG"/>
    <property type="match status" value="1"/>
</dbReference>
<reference evidence="7 8" key="1">
    <citation type="submission" date="2016-12" db="EMBL/GenBank/DDBJ databases">
        <title>The new phylogeny of genus Mycobacterium.</title>
        <authorList>
            <person name="Tortoli E."/>
            <person name="Trovato A."/>
            <person name="Cirillo D.M."/>
        </authorList>
    </citation>
    <scope>NUCLEOTIDE SEQUENCE [LARGE SCALE GENOMIC DNA]</scope>
    <source>
        <strain evidence="7 8">DSM 45130</strain>
    </source>
</reference>
<sequence>MSRPYGDWLSGAELPEPGTGRGDYPGQRMGLPPSGPGSLAGMGRRLAALLVDWLIAYGLAGLLMALGIYPIQWLSTAVLVIWLILGVISVRLYGFTPGQLALGLRVASVDNRLHVGIGRALVRGVLVGLVVPALFTDSDGRGVQDRVTATAVVRR</sequence>
<keyword evidence="2" id="KW-1003">Cell membrane</keyword>
<evidence type="ECO:0000256" key="1">
    <source>
        <dbReference type="ARBA" id="ARBA00004651"/>
    </source>
</evidence>
<dbReference type="InterPro" id="IPR016795">
    <property type="entry name" value="UCP021697"/>
</dbReference>
<organism evidence="7 8">
    <name type="scientific">Mycolicibacterium insubricum</name>
    <dbReference type="NCBI Taxonomy" id="444597"/>
    <lineage>
        <taxon>Bacteria</taxon>
        <taxon>Bacillati</taxon>
        <taxon>Actinomycetota</taxon>
        <taxon>Actinomycetes</taxon>
        <taxon>Mycobacteriales</taxon>
        <taxon>Mycobacteriaceae</taxon>
        <taxon>Mycolicibacterium</taxon>
    </lineage>
</organism>
<keyword evidence="3" id="KW-0812">Transmembrane</keyword>
<dbReference type="AlphaFoldDB" id="A0A1X0D733"/>
<evidence type="ECO:0000256" key="4">
    <source>
        <dbReference type="ARBA" id="ARBA00022989"/>
    </source>
</evidence>
<protein>
    <submittedName>
        <fullName evidence="7">RDD family protein</fullName>
    </submittedName>
</protein>
<dbReference type="InterPro" id="IPR010432">
    <property type="entry name" value="RDD"/>
</dbReference>
<evidence type="ECO:0000313" key="7">
    <source>
        <dbReference type="EMBL" id="ORA68158.1"/>
    </source>
</evidence>
<dbReference type="STRING" id="444597.BST26_14690"/>
<evidence type="ECO:0000256" key="5">
    <source>
        <dbReference type="ARBA" id="ARBA00023136"/>
    </source>
</evidence>
<comment type="caution">
    <text evidence="7">The sequence shown here is derived from an EMBL/GenBank/DDBJ whole genome shotgun (WGS) entry which is preliminary data.</text>
</comment>
<comment type="subcellular location">
    <subcellularLocation>
        <location evidence="1">Cell membrane</location>
        <topology evidence="1">Multi-pass membrane protein</topology>
    </subcellularLocation>
</comment>